<dbReference type="Pfam" id="PF00535">
    <property type="entry name" value="Glycos_transf_2"/>
    <property type="match status" value="1"/>
</dbReference>
<evidence type="ECO:0000259" key="1">
    <source>
        <dbReference type="Pfam" id="PF00535"/>
    </source>
</evidence>
<protein>
    <recommendedName>
        <fullName evidence="1">Glycosyltransferase 2-like domain-containing protein</fullName>
    </recommendedName>
</protein>
<evidence type="ECO:0000313" key="3">
    <source>
        <dbReference type="Proteomes" id="UP000249842"/>
    </source>
</evidence>
<evidence type="ECO:0000313" key="2">
    <source>
        <dbReference type="EMBL" id="RAK59974.1"/>
    </source>
</evidence>
<dbReference type="OrthoDB" id="5291101at2"/>
<comment type="caution">
    <text evidence="2">The sequence shown here is derived from an EMBL/GenBank/DDBJ whole genome shotgun (WGS) entry which is preliminary data.</text>
</comment>
<dbReference type="Gene3D" id="3.40.50.2000">
    <property type="entry name" value="Glycogen Phosphorylase B"/>
    <property type="match status" value="1"/>
</dbReference>
<dbReference type="Pfam" id="PF13692">
    <property type="entry name" value="Glyco_trans_1_4"/>
    <property type="match status" value="1"/>
</dbReference>
<dbReference type="CDD" id="cd04186">
    <property type="entry name" value="GT_2_like_c"/>
    <property type="match status" value="1"/>
</dbReference>
<dbReference type="CDD" id="cd03801">
    <property type="entry name" value="GT4_PimA-like"/>
    <property type="match status" value="1"/>
</dbReference>
<gene>
    <name evidence="2" type="ORF">DJ021_09245</name>
</gene>
<feature type="domain" description="Glycosyltransferase 2-like" evidence="1">
    <location>
        <begin position="407"/>
        <end position="522"/>
    </location>
</feature>
<organism evidence="2 3">
    <name type="scientific">Phenylobacterium hankyongense</name>
    <dbReference type="NCBI Taxonomy" id="1813876"/>
    <lineage>
        <taxon>Bacteria</taxon>
        <taxon>Pseudomonadati</taxon>
        <taxon>Pseudomonadota</taxon>
        <taxon>Alphaproteobacteria</taxon>
        <taxon>Caulobacterales</taxon>
        <taxon>Caulobacteraceae</taxon>
        <taxon>Phenylobacterium</taxon>
    </lineage>
</organism>
<dbReference type="AlphaFoldDB" id="A0A328B2B8"/>
<dbReference type="Gene3D" id="3.90.550.10">
    <property type="entry name" value="Spore Coat Polysaccharide Biosynthesis Protein SpsA, Chain A"/>
    <property type="match status" value="1"/>
</dbReference>
<dbReference type="InterPro" id="IPR029044">
    <property type="entry name" value="Nucleotide-diphossugar_trans"/>
</dbReference>
<proteinExistence type="predicted"/>
<dbReference type="PANTHER" id="PTHR43179:SF7">
    <property type="entry name" value="RHAMNOSYLTRANSFERASE WBBL"/>
    <property type="match status" value="1"/>
</dbReference>
<keyword evidence="3" id="KW-1185">Reference proteome</keyword>
<dbReference type="SUPFAM" id="SSF53448">
    <property type="entry name" value="Nucleotide-diphospho-sugar transferases"/>
    <property type="match status" value="1"/>
</dbReference>
<dbReference type="PANTHER" id="PTHR43179">
    <property type="entry name" value="RHAMNOSYLTRANSFERASE WBBL"/>
    <property type="match status" value="1"/>
</dbReference>
<dbReference type="EMBL" id="QFYP01000001">
    <property type="protein sequence ID" value="RAK59974.1"/>
    <property type="molecule type" value="Genomic_DNA"/>
</dbReference>
<sequence length="1042" mass="113441">MTPMSSVDAIRAPLVNLLVRLVFGVRAAVLERPAARAVLRVLGRPLIGLMHRLTRSAAPPEEPTPGMLGEPVLRLPLDYAPGRLSEPPRIAVLLHAFHVELLPEMADHLGRIPFPADLFVSTDDEGKRQAIIAAFAGWRSGAVEVRVVPNRGRNIAPQLVAFRDVYDTHALLLLVHTKVSSHTDELAGWREFLLGNLLGSEAMVRGVVETFVQLPRLGVLAPRTYPGVRRHLIWGDNYQACRSLAERLGFALYPDSPLDFPAGFMFWARPAALKPLLDLDLDVAAFEPEAGQKDGTLAHAVERLVFHACELGGFRWARAGNDVDIRPPEALYRAWGPRLLGRAITDCGRTLAAPGRPPYPTRAPGAPPAPEADAKAAFRALCRTELEAFLASGERLALPTSETPEVSILLVLFNQAELTYQCLRSLRFALDVPCELIVVDNSSSDRTGELLDRIDGARIVRNTENLHFLRGVNQGAALARGASLLLLNNDTRVTPGSVGAAVARLRAEPDLGAVGGKIELLDGALQEAGSIIWNDGSCVGYGRGEDPWAAEFQFRRDVDYCSGAFLMVRRDLFERLGRFDDAFAPAYYEETDLCMRIREAGFRVAYEPQVHISHFEFGSSSSTEAALALQQEHQQLFAERHATALAASHRPPGHALEARLRGPYAGRVLIVEDQLPYPQLGAGYPRALDLLRAAREAGWFVTFYPLAFADLDYAEAYAVLPPDVELAAERGREGLKSFLEARAGYYDAAVVSRPHNMQAFRQALAAVPGFIPLERVIYDAEAIFALRDAQRDRLGLKGDAAVGIEAEVALAEGVATVFAVNELEAANFRQAGCRDVRLLGHALRPAPTPEPFAARRDLLFVGALDEDDSPNVDSLVFFVREVMPRLDALIGPDYLLRVAGRSGSAQVRALASERVRLLGRVDDLAPLYGASRLFVAPTRYAGGIPMKVHDTAAVGLPAVTTRLLARQLGWSDGVELLAADDPQAFAEACARLYADEGLWAAVREAALTRVAIDCDPEAFRRTVAQTLAEVTPAAAARPPSAR</sequence>
<reference evidence="3" key="1">
    <citation type="submission" date="2018-05" db="EMBL/GenBank/DDBJ databases">
        <authorList>
            <person name="Li X."/>
        </authorList>
    </citation>
    <scope>NUCLEOTIDE SEQUENCE [LARGE SCALE GENOMIC DNA]</scope>
    <source>
        <strain evidence="3">HKS-05</strain>
    </source>
</reference>
<accession>A0A328B2B8</accession>
<dbReference type="InterPro" id="IPR007739">
    <property type="entry name" value="RgpF"/>
</dbReference>
<dbReference type="InterPro" id="IPR001173">
    <property type="entry name" value="Glyco_trans_2-like"/>
</dbReference>
<name>A0A328B2B8_9CAUL</name>
<dbReference type="Proteomes" id="UP000249842">
    <property type="component" value="Unassembled WGS sequence"/>
</dbReference>
<dbReference type="Pfam" id="PF05045">
    <property type="entry name" value="RgpF"/>
    <property type="match status" value="1"/>
</dbReference>
<dbReference type="SUPFAM" id="SSF53756">
    <property type="entry name" value="UDP-Glycosyltransferase/glycogen phosphorylase"/>
    <property type="match status" value="1"/>
</dbReference>